<dbReference type="Gene3D" id="2.20.25.10">
    <property type="match status" value="2"/>
</dbReference>
<dbReference type="Pfam" id="PF07500">
    <property type="entry name" value="TFIIS_M"/>
    <property type="match status" value="1"/>
</dbReference>
<comment type="subcellular location">
    <subcellularLocation>
        <location evidence="1 9">Nucleus</location>
    </subcellularLocation>
</comment>
<dbReference type="SMART" id="SM00509">
    <property type="entry name" value="TFS2N"/>
    <property type="match status" value="1"/>
</dbReference>
<dbReference type="InterPro" id="IPR003617">
    <property type="entry name" value="TFIIS/CRSP70_N_sub"/>
</dbReference>
<dbReference type="PROSITE" id="PS51321">
    <property type="entry name" value="TFIIS_CENTRAL"/>
    <property type="match status" value="1"/>
</dbReference>
<feature type="non-terminal residue" evidence="14">
    <location>
        <position position="1"/>
    </location>
</feature>
<dbReference type="InterPro" id="IPR035441">
    <property type="entry name" value="TFIIS/LEDGF_dom_sf"/>
</dbReference>
<dbReference type="EMBL" id="JAROKS010000008">
    <property type="protein sequence ID" value="KAK1801669.1"/>
    <property type="molecule type" value="Genomic_DNA"/>
</dbReference>
<evidence type="ECO:0000259" key="11">
    <source>
        <dbReference type="PROSITE" id="PS51133"/>
    </source>
</evidence>
<dbReference type="InterPro" id="IPR017923">
    <property type="entry name" value="TFIIS_N"/>
</dbReference>
<dbReference type="GO" id="GO:0003676">
    <property type="term" value="F:nucleic acid binding"/>
    <property type="evidence" value="ECO:0007669"/>
    <property type="project" value="InterPro"/>
</dbReference>
<feature type="compositionally biased region" description="Basic and acidic residues" evidence="10">
    <location>
        <begin position="519"/>
        <end position="530"/>
    </location>
</feature>
<dbReference type="InterPro" id="IPR036575">
    <property type="entry name" value="TFIIS_cen_dom_sf"/>
</dbReference>
<evidence type="ECO:0000256" key="7">
    <source>
        <dbReference type="ARBA" id="ARBA00025408"/>
    </source>
</evidence>
<dbReference type="GO" id="GO:0006351">
    <property type="term" value="P:DNA-templated transcription"/>
    <property type="evidence" value="ECO:0007669"/>
    <property type="project" value="InterPro"/>
</dbReference>
<comment type="caution">
    <text evidence="14">The sequence shown here is derived from an EMBL/GenBank/DDBJ whole genome shotgun (WGS) entry which is preliminary data.</text>
</comment>
<feature type="region of interest" description="Disordered" evidence="10">
    <location>
        <begin position="15"/>
        <end position="38"/>
    </location>
</feature>
<feature type="region of interest" description="Disordered" evidence="10">
    <location>
        <begin position="518"/>
        <end position="569"/>
    </location>
</feature>
<dbReference type="Pfam" id="PF01096">
    <property type="entry name" value="Zn_ribbon_TFIIS"/>
    <property type="match status" value="1"/>
</dbReference>
<dbReference type="Proteomes" id="UP001239994">
    <property type="component" value="Unassembled WGS sequence"/>
</dbReference>
<evidence type="ECO:0000256" key="3">
    <source>
        <dbReference type="ARBA" id="ARBA00022723"/>
    </source>
</evidence>
<organism evidence="14 15">
    <name type="scientific">Electrophorus voltai</name>
    <dbReference type="NCBI Taxonomy" id="2609070"/>
    <lineage>
        <taxon>Eukaryota</taxon>
        <taxon>Metazoa</taxon>
        <taxon>Chordata</taxon>
        <taxon>Craniata</taxon>
        <taxon>Vertebrata</taxon>
        <taxon>Euteleostomi</taxon>
        <taxon>Actinopterygii</taxon>
        <taxon>Neopterygii</taxon>
        <taxon>Teleostei</taxon>
        <taxon>Ostariophysi</taxon>
        <taxon>Gymnotiformes</taxon>
        <taxon>Gymnotoidei</taxon>
        <taxon>Gymnotidae</taxon>
        <taxon>Electrophorus</taxon>
    </lineage>
</organism>
<feature type="domain" description="TFIIS-type" evidence="11">
    <location>
        <begin position="507"/>
        <end position="586"/>
    </location>
</feature>
<evidence type="ECO:0000313" key="15">
    <source>
        <dbReference type="Proteomes" id="UP001239994"/>
    </source>
</evidence>
<dbReference type="CDD" id="cd00183">
    <property type="entry name" value="TFIIS_I"/>
    <property type="match status" value="1"/>
</dbReference>
<dbReference type="PANTHER" id="PTHR11477">
    <property type="entry name" value="TRANSCRIPTION FACTOR S-II ZINC FINGER DOMAIN-CONTAINING PROTEIN"/>
    <property type="match status" value="1"/>
</dbReference>
<evidence type="ECO:0000256" key="10">
    <source>
        <dbReference type="SAM" id="MobiDB-lite"/>
    </source>
</evidence>
<dbReference type="Pfam" id="PF08711">
    <property type="entry name" value="Med26"/>
    <property type="match status" value="1"/>
</dbReference>
<keyword evidence="5" id="KW-0862">Zinc</keyword>
<evidence type="ECO:0000259" key="13">
    <source>
        <dbReference type="PROSITE" id="PS51321"/>
    </source>
</evidence>
<evidence type="ECO:0000313" key="14">
    <source>
        <dbReference type="EMBL" id="KAK1801669.1"/>
    </source>
</evidence>
<feature type="compositionally biased region" description="Pro residues" evidence="10">
    <location>
        <begin position="550"/>
        <end position="560"/>
    </location>
</feature>
<keyword evidence="6 9" id="KW-0539">Nucleus</keyword>
<reference evidence="14" key="1">
    <citation type="submission" date="2023-03" db="EMBL/GenBank/DDBJ databases">
        <title>Electrophorus voltai genome.</title>
        <authorList>
            <person name="Bian C."/>
        </authorList>
    </citation>
    <scope>NUCLEOTIDE SEQUENCE</scope>
    <source>
        <strain evidence="14">CB-2022</strain>
        <tissue evidence="14">Muscle</tissue>
    </source>
</reference>
<dbReference type="CDD" id="cd13749">
    <property type="entry name" value="Zn-ribbon_TFIIS"/>
    <property type="match status" value="1"/>
</dbReference>
<evidence type="ECO:0000256" key="4">
    <source>
        <dbReference type="ARBA" id="ARBA00022771"/>
    </source>
</evidence>
<feature type="domain" description="TFIIS N-terminal" evidence="12">
    <location>
        <begin position="1"/>
        <end position="130"/>
    </location>
</feature>
<evidence type="ECO:0008006" key="16">
    <source>
        <dbReference type="Google" id="ProtNLM"/>
    </source>
</evidence>
<dbReference type="SMART" id="SM00510">
    <property type="entry name" value="TFS2M"/>
    <property type="match status" value="1"/>
</dbReference>
<comment type="function">
    <text evidence="7">Necessary for efficient RNA polymerase II transcription elongation past template-encoded arresting sites. The arresting sites in DNA have the property of trapping a certain fraction of elongating RNA polymerases that pass through, resulting in locked ternary complexes. Cleavage of the nascent transcript by S-II allows the resumption of elongation from the new 3'-terminus.</text>
</comment>
<dbReference type="SUPFAM" id="SSF46942">
    <property type="entry name" value="Elongation factor TFIIS domain 2"/>
    <property type="match status" value="1"/>
</dbReference>
<dbReference type="InterPro" id="IPR003618">
    <property type="entry name" value="TFIIS_cen_dom"/>
</dbReference>
<keyword evidence="15" id="KW-1185">Reference proteome</keyword>
<dbReference type="Gene3D" id="1.20.930.10">
    <property type="entry name" value="Conserved domain common to transcription factors TFIIS, elongin A, CRSP70"/>
    <property type="match status" value="1"/>
</dbReference>
<dbReference type="SUPFAM" id="SSF57783">
    <property type="entry name" value="Zinc beta-ribbon"/>
    <property type="match status" value="1"/>
</dbReference>
<dbReference type="SUPFAM" id="SSF47676">
    <property type="entry name" value="Conserved domain common to transcription factors TFIIS, elongin A, CRSP70"/>
    <property type="match status" value="1"/>
</dbReference>
<dbReference type="PANTHER" id="PTHR11477:SF3">
    <property type="entry name" value="TRANSCRIPTION ELONGATION FACTOR A PROTEIN 2"/>
    <property type="match status" value="1"/>
</dbReference>
<dbReference type="InterPro" id="IPR001222">
    <property type="entry name" value="Znf_TFIIS"/>
</dbReference>
<evidence type="ECO:0000256" key="1">
    <source>
        <dbReference type="ARBA" id="ARBA00004123"/>
    </source>
</evidence>
<keyword evidence="3" id="KW-0479">Metal-binding</keyword>
<evidence type="ECO:0000256" key="2">
    <source>
        <dbReference type="ARBA" id="ARBA00009647"/>
    </source>
</evidence>
<protein>
    <recommendedName>
        <fullName evidence="16">Transcription elongation factor A (SII), 2</fullName>
    </recommendedName>
</protein>
<dbReference type="PROSITE" id="PS51133">
    <property type="entry name" value="ZF_TFIIS_2"/>
    <property type="match status" value="1"/>
</dbReference>
<evidence type="ECO:0000256" key="5">
    <source>
        <dbReference type="ARBA" id="ARBA00022833"/>
    </source>
</evidence>
<dbReference type="AlphaFoldDB" id="A0AAD8ZMU1"/>
<feature type="domain" description="TFIIS central" evidence="13">
    <location>
        <begin position="192"/>
        <end position="328"/>
    </location>
</feature>
<dbReference type="GO" id="GO:0005634">
    <property type="term" value="C:nucleus"/>
    <property type="evidence" value="ECO:0007669"/>
    <property type="project" value="UniProtKB-SubCell"/>
</dbReference>
<proteinExistence type="inferred from homology"/>
<dbReference type="SMART" id="SM00440">
    <property type="entry name" value="ZnF_C2C2"/>
    <property type="match status" value="1"/>
</dbReference>
<evidence type="ECO:0000256" key="6">
    <source>
        <dbReference type="ARBA" id="ARBA00023242"/>
    </source>
</evidence>
<keyword evidence="4 8" id="KW-0863">Zinc-finger</keyword>
<evidence type="ECO:0000259" key="12">
    <source>
        <dbReference type="PROSITE" id="PS51319"/>
    </source>
</evidence>
<name>A0AAD8ZMU1_9TELE</name>
<dbReference type="GO" id="GO:0008270">
    <property type="term" value="F:zinc ion binding"/>
    <property type="evidence" value="ECO:0007669"/>
    <property type="project" value="UniProtKB-KW"/>
</dbReference>
<evidence type="ECO:0000256" key="9">
    <source>
        <dbReference type="PROSITE-ProRule" id="PRU00649"/>
    </source>
</evidence>
<sequence>ELLYFLLRETRSPRIGRRHQGKQSSEENGEQEHLSQSHSNTFDGAIDMLKELKSMKMSLETLQFKMAAVCGFGGLIDCIFCFSCWILHVALQSTRIGMSVNAVRKQSSDEEVQSLAKSLIKTWKKLLDGSESKCEEKKRGGSPLQSSSSKDSPGSSDFSKKPATPKTPTTPTTPTTPKFTSFPPAPVTTDSVRTKCRELLVAALQTDDDYKTIGADCDALAAEIEDYIPLALEGLFLSSVPDVCALRIYKEFKSTDMKYKARLRSRISNLKDQKNPDLRRSVLCGNIAPERIATMTAEEMASAELKEMRKALTKESIREHQLSKVGGTETDMFICGKCKGKSCTYTQVGTPTPIYPLHPFTRTHADIPATPVHAHPRRYTRYTRSRAPTPIYPLHPFTRTHADIPATPVHAHTHADIPATPRHAHPRRYTRYTRSRTPTSIYPLHLEANTRVSKYRGETHCVAVRVALNALPVCSTQSDLPHQRKRTSTVCLIIFLFLVIPLRTSEPAFPCHAWHGPAHARDGSGEEARPGTRAVPRAVPRGLPSSSSANPPPPPPPPRSPQVQTRSADEPMTTFVLCNQCGNRWKILFSPVPSTWAQIWHLRPLIGLMSGTADRQYTQRSFLLKLRLVG</sequence>
<gene>
    <name evidence="14" type="ORF">P4O66_022315</name>
</gene>
<feature type="region of interest" description="Disordered" evidence="10">
    <location>
        <begin position="131"/>
        <end position="189"/>
    </location>
</feature>
<evidence type="ECO:0000256" key="8">
    <source>
        <dbReference type="PROSITE-ProRule" id="PRU00472"/>
    </source>
</evidence>
<dbReference type="Gene3D" id="1.10.472.30">
    <property type="entry name" value="Transcription elongation factor S-II, central domain"/>
    <property type="match status" value="1"/>
</dbReference>
<dbReference type="PROSITE" id="PS51319">
    <property type="entry name" value="TFIIS_N"/>
    <property type="match status" value="1"/>
</dbReference>
<comment type="similarity">
    <text evidence="2">Belongs to the TFS-II family.</text>
</comment>
<feature type="compositionally biased region" description="Low complexity" evidence="10">
    <location>
        <begin position="141"/>
        <end position="182"/>
    </location>
</feature>
<accession>A0AAD8ZMU1</accession>